<dbReference type="InterPro" id="IPR013013">
    <property type="entry name" value="PTS_EIIC_1"/>
</dbReference>
<feature type="transmembrane region" description="Helical" evidence="12">
    <location>
        <begin position="317"/>
        <end position="340"/>
    </location>
</feature>
<feature type="domain" description="PTS EIIB type-1" evidence="14">
    <location>
        <begin position="4"/>
        <end position="86"/>
    </location>
</feature>
<protein>
    <submittedName>
        <fullName evidence="16">PTS beta-glucoside transporter subunit EIIBCA</fullName>
    </submittedName>
</protein>
<keyword evidence="3" id="KW-1003">Cell membrane</keyword>
<dbReference type="EMBL" id="PQWM01000085">
    <property type="protein sequence ID" value="RDZ05234.1"/>
    <property type="molecule type" value="Genomic_DNA"/>
</dbReference>
<dbReference type="RefSeq" id="WP_116079239.1">
    <property type="nucleotide sequence ID" value="NZ_CP187634.1"/>
</dbReference>
<dbReference type="Pfam" id="PF02378">
    <property type="entry name" value="PTS_EIIC"/>
    <property type="match status" value="1"/>
</dbReference>
<evidence type="ECO:0000256" key="12">
    <source>
        <dbReference type="SAM" id="Phobius"/>
    </source>
</evidence>
<feature type="transmembrane region" description="Helical" evidence="12">
    <location>
        <begin position="237"/>
        <end position="260"/>
    </location>
</feature>
<feature type="transmembrane region" description="Helical" evidence="12">
    <location>
        <begin position="280"/>
        <end position="305"/>
    </location>
</feature>
<evidence type="ECO:0000256" key="4">
    <source>
        <dbReference type="ARBA" id="ARBA00022597"/>
    </source>
</evidence>
<comment type="subcellular location">
    <subcellularLocation>
        <location evidence="1">Cell membrane</location>
        <topology evidence="1">Multi-pass membrane protein</topology>
    </subcellularLocation>
</comment>
<dbReference type="GO" id="GO:0015771">
    <property type="term" value="P:trehalose transport"/>
    <property type="evidence" value="ECO:0007669"/>
    <property type="project" value="TreeGrafter"/>
</dbReference>
<evidence type="ECO:0000256" key="9">
    <source>
        <dbReference type="ARBA" id="ARBA00022989"/>
    </source>
</evidence>
<dbReference type="InterPro" id="IPR018113">
    <property type="entry name" value="PTrfase_EIIB_Cys"/>
</dbReference>
<dbReference type="NCBIfam" id="TIGR01995">
    <property type="entry name" value="PTS-II-ABC-beta"/>
    <property type="match status" value="1"/>
</dbReference>
<evidence type="ECO:0000256" key="10">
    <source>
        <dbReference type="ARBA" id="ARBA00023136"/>
    </source>
</evidence>
<dbReference type="CDD" id="cd00212">
    <property type="entry name" value="PTS_IIB_glc"/>
    <property type="match status" value="1"/>
</dbReference>
<dbReference type="PROSITE" id="PS51098">
    <property type="entry name" value="PTS_EIIB_TYPE_1"/>
    <property type="match status" value="1"/>
</dbReference>
<dbReference type="PROSITE" id="PS51103">
    <property type="entry name" value="PTS_EIIC_TYPE_1"/>
    <property type="match status" value="1"/>
</dbReference>
<accession>A0A3D8WTL7</accession>
<dbReference type="Pfam" id="PF00358">
    <property type="entry name" value="PTS_EIIA_1"/>
    <property type="match status" value="1"/>
</dbReference>
<comment type="caution">
    <text evidence="16">The sequence shown here is derived from an EMBL/GenBank/DDBJ whole genome shotgun (WGS) entry which is preliminary data.</text>
</comment>
<evidence type="ECO:0000313" key="16">
    <source>
        <dbReference type="EMBL" id="RDZ05234.1"/>
    </source>
</evidence>
<keyword evidence="8" id="KW-0418">Kinase</keyword>
<dbReference type="Proteomes" id="UP000256519">
    <property type="component" value="Unassembled WGS sequence"/>
</dbReference>
<dbReference type="PROSITE" id="PS00371">
    <property type="entry name" value="PTS_EIIA_TYPE_1_HIS"/>
    <property type="match status" value="1"/>
</dbReference>
<dbReference type="InterPro" id="IPR011055">
    <property type="entry name" value="Dup_hybrid_motif"/>
</dbReference>
<dbReference type="GO" id="GO:0016301">
    <property type="term" value="F:kinase activity"/>
    <property type="evidence" value="ECO:0007669"/>
    <property type="project" value="UniProtKB-KW"/>
</dbReference>
<evidence type="ECO:0000259" key="15">
    <source>
        <dbReference type="PROSITE" id="PS51103"/>
    </source>
</evidence>
<dbReference type="CDD" id="cd00210">
    <property type="entry name" value="PTS_IIA_glc"/>
    <property type="match status" value="1"/>
</dbReference>
<keyword evidence="10 12" id="KW-0472">Membrane</keyword>
<evidence type="ECO:0000256" key="3">
    <source>
        <dbReference type="ARBA" id="ARBA00022475"/>
    </source>
</evidence>
<feature type="transmembrane region" description="Helical" evidence="12">
    <location>
        <begin position="418"/>
        <end position="441"/>
    </location>
</feature>
<keyword evidence="7 12" id="KW-0812">Transmembrane</keyword>
<dbReference type="InterPro" id="IPR036878">
    <property type="entry name" value="Glu_permease_IIB"/>
</dbReference>
<dbReference type="InterPro" id="IPR003352">
    <property type="entry name" value="PTS_EIIC"/>
</dbReference>
<evidence type="ECO:0000259" key="14">
    <source>
        <dbReference type="PROSITE" id="PS51098"/>
    </source>
</evidence>
<feature type="active site" description="Phosphocysteine intermediate; for EIIB activity" evidence="11">
    <location>
        <position position="26"/>
    </location>
</feature>
<gene>
    <name evidence="16" type="ORF">C3744_29835</name>
</gene>
<dbReference type="GO" id="GO:0005886">
    <property type="term" value="C:plasma membrane"/>
    <property type="evidence" value="ECO:0007669"/>
    <property type="project" value="UniProtKB-SubCell"/>
</dbReference>
<evidence type="ECO:0000313" key="17">
    <source>
        <dbReference type="Proteomes" id="UP000256519"/>
    </source>
</evidence>
<reference evidence="16 17" key="1">
    <citation type="journal article" date="2018" name="Appl. Environ. Microbiol.">
        <title>Antimicrobial susceptibility testing and tentative epidemiological cut-off values of five Bacillus species relevant for use as animal feed additives or for plant protection.</title>
        <authorList>
            <person name="Agerso Y."/>
            <person name="Stuer-Lauridsen B."/>
            <person name="Bjerre K."/>
            <person name="Jensen M.G."/>
            <person name="Johansen E."/>
            <person name="Bennedsen M."/>
            <person name="Brockmann E."/>
            <person name="Nielsen B."/>
        </authorList>
    </citation>
    <scope>NUCLEOTIDE SEQUENCE [LARGE SCALE GENOMIC DNA]</scope>
    <source>
        <strain evidence="16 17">CHCC20162</strain>
    </source>
</reference>
<dbReference type="SUPFAM" id="SSF51261">
    <property type="entry name" value="Duplicated hybrid motif"/>
    <property type="match status" value="1"/>
</dbReference>
<organism evidence="16 17">
    <name type="scientific">Priestia megaterium</name>
    <name type="common">Bacillus megaterium</name>
    <dbReference type="NCBI Taxonomy" id="1404"/>
    <lineage>
        <taxon>Bacteria</taxon>
        <taxon>Bacillati</taxon>
        <taxon>Bacillota</taxon>
        <taxon>Bacilli</taxon>
        <taxon>Bacillales</taxon>
        <taxon>Bacillaceae</taxon>
        <taxon>Priestia</taxon>
    </lineage>
</organism>
<dbReference type="InterPro" id="IPR001127">
    <property type="entry name" value="PTS_EIIA_1_perm"/>
</dbReference>
<evidence type="ECO:0000256" key="11">
    <source>
        <dbReference type="PROSITE-ProRule" id="PRU00421"/>
    </source>
</evidence>
<sequence length="629" mass="67310">MEHTNLAKDILELLGGEKNVKSVTHCVTRLRLTLYDDALANRDKLEQTNGVMGTNVGGGQFQIILGNKVADVHEEFVKLIDNDNPNTQELNNKKRGLDQVFDAISSIFAPIIPAIIGAGLLKGILVFLTSMKLVSNKSDMYQLLTVFSDAAFYFLPVLLAFSAAKKFNCNQYIAGTLAGILLHPTLVEIMDKGTSLSFFDIPIKPAIYASSVLPIILGVWFMSYVEKGLIKVIPRVLKSVFVPLLTVLIVAPVVLIALGPLGTIIGNGLGAGFIYLYSKFGILAGLLLGGFYPLIVVTGMHYGLLPVMFQSLSNYGVDYIMAICVAANAGQAGATLAVYLKTKNKDFKAVTATAALNAIIGVTEPALFGVTLKLKRPLIAAAIGGAIGGGIMGAFKVGATGVGTGPLAGLPLFFGATFIYWVIGCVVSFIVGVVLTFIIGFKDIPIEKENSQKAKMDDDSLYQNEVAATQEVSLSTVIGAQNIFSPITGRVVKLTEVDDPTFSRELMGKGIAIEPEVGRAVSPVSGVVTTLFRTKHAIGLLGDDGVEVLIHIGIDTVNLDGKYFSAHIQQGDRVEVGDLLVEFDIEKIKKAGYQTVTPIIITNTSSYTSIEGIENETVRERESLIEIIN</sequence>
<dbReference type="PROSITE" id="PS01035">
    <property type="entry name" value="PTS_EIIB_TYPE_1_CYS"/>
    <property type="match status" value="1"/>
</dbReference>
<dbReference type="PANTHER" id="PTHR30175:SF1">
    <property type="entry name" value="PTS SYSTEM ARBUTIN-, CELLOBIOSE-, AND SALICIN-SPECIFIC EIIBC COMPONENT-RELATED"/>
    <property type="match status" value="1"/>
</dbReference>
<dbReference type="Pfam" id="PF00367">
    <property type="entry name" value="PTS_EIIB"/>
    <property type="match status" value="1"/>
</dbReference>
<keyword evidence="4" id="KW-0762">Sugar transport</keyword>
<dbReference type="InterPro" id="IPR050558">
    <property type="entry name" value="PTS_Sugar-Specific_Components"/>
</dbReference>
<evidence type="ECO:0000256" key="5">
    <source>
        <dbReference type="ARBA" id="ARBA00022679"/>
    </source>
</evidence>
<proteinExistence type="predicted"/>
<keyword evidence="2" id="KW-0813">Transport</keyword>
<name>A0A3D8WTL7_PRIMG</name>
<dbReference type="SUPFAM" id="SSF55604">
    <property type="entry name" value="Glucose permease domain IIB"/>
    <property type="match status" value="1"/>
</dbReference>
<evidence type="ECO:0000256" key="1">
    <source>
        <dbReference type="ARBA" id="ARBA00004651"/>
    </source>
</evidence>
<dbReference type="FunFam" id="2.70.70.10:FF:000001">
    <property type="entry name" value="PTS system glucose-specific IIA component"/>
    <property type="match status" value="1"/>
</dbReference>
<evidence type="ECO:0000256" key="6">
    <source>
        <dbReference type="ARBA" id="ARBA00022683"/>
    </source>
</evidence>
<dbReference type="NCBIfam" id="TIGR00830">
    <property type="entry name" value="PTBA"/>
    <property type="match status" value="1"/>
</dbReference>
<feature type="domain" description="PTS EIIC type-1" evidence="15">
    <location>
        <begin position="102"/>
        <end position="455"/>
    </location>
</feature>
<evidence type="ECO:0000256" key="2">
    <source>
        <dbReference type="ARBA" id="ARBA00022448"/>
    </source>
</evidence>
<keyword evidence="6" id="KW-0598">Phosphotransferase system</keyword>
<dbReference type="GO" id="GO:0009401">
    <property type="term" value="P:phosphoenolpyruvate-dependent sugar phosphotransferase system"/>
    <property type="evidence" value="ECO:0007669"/>
    <property type="project" value="UniProtKB-KW"/>
</dbReference>
<dbReference type="FunFam" id="3.30.1360.60:FF:000001">
    <property type="entry name" value="PTS system glucose-specific IIBC component PtsG"/>
    <property type="match status" value="1"/>
</dbReference>
<evidence type="ECO:0000256" key="7">
    <source>
        <dbReference type="ARBA" id="ARBA00022692"/>
    </source>
</evidence>
<feature type="transmembrane region" description="Helical" evidence="12">
    <location>
        <begin position="103"/>
        <end position="128"/>
    </location>
</feature>
<dbReference type="InterPro" id="IPR001996">
    <property type="entry name" value="PTS_IIB_1"/>
</dbReference>
<keyword evidence="9 12" id="KW-1133">Transmembrane helix</keyword>
<keyword evidence="5" id="KW-0808">Transferase</keyword>
<feature type="transmembrane region" description="Helical" evidence="12">
    <location>
        <begin position="378"/>
        <end position="398"/>
    </location>
</feature>
<dbReference type="AlphaFoldDB" id="A0A3D8WTL7"/>
<feature type="transmembrane region" description="Helical" evidence="12">
    <location>
        <begin position="140"/>
        <end position="162"/>
    </location>
</feature>
<dbReference type="PANTHER" id="PTHR30175">
    <property type="entry name" value="PHOSPHOTRANSFERASE SYSTEM TRANSPORT PROTEIN"/>
    <property type="match status" value="1"/>
</dbReference>
<dbReference type="InterPro" id="IPR011297">
    <property type="entry name" value="PTS_IIABC_b_glu"/>
</dbReference>
<dbReference type="GO" id="GO:0090589">
    <property type="term" value="F:protein-phosphocysteine-trehalose phosphotransferase system transporter activity"/>
    <property type="evidence" value="ECO:0007669"/>
    <property type="project" value="TreeGrafter"/>
</dbReference>
<feature type="transmembrane region" description="Helical" evidence="12">
    <location>
        <begin position="206"/>
        <end position="225"/>
    </location>
</feature>
<dbReference type="GO" id="GO:0008982">
    <property type="term" value="F:protein-N(PI)-phosphohistidine-sugar phosphotransferase activity"/>
    <property type="evidence" value="ECO:0007669"/>
    <property type="project" value="InterPro"/>
</dbReference>
<evidence type="ECO:0000259" key="13">
    <source>
        <dbReference type="PROSITE" id="PS51093"/>
    </source>
</evidence>
<dbReference type="Gene3D" id="3.30.1360.60">
    <property type="entry name" value="Glucose permease domain IIB"/>
    <property type="match status" value="1"/>
</dbReference>
<feature type="domain" description="PTS EIIA type-1" evidence="13">
    <location>
        <begin position="499"/>
        <end position="603"/>
    </location>
</feature>
<evidence type="ECO:0000256" key="8">
    <source>
        <dbReference type="ARBA" id="ARBA00022777"/>
    </source>
</evidence>
<dbReference type="Gene3D" id="2.70.70.10">
    <property type="entry name" value="Glucose Permease (Domain IIA)"/>
    <property type="match status" value="1"/>
</dbReference>
<dbReference type="PROSITE" id="PS51093">
    <property type="entry name" value="PTS_EIIA_TYPE_1"/>
    <property type="match status" value="1"/>
</dbReference>